<comment type="similarity">
    <text evidence="2">Belongs to the TMEM186 family.</text>
</comment>
<comment type="subcellular location">
    <subcellularLocation>
        <location evidence="1">Mitochondrion inner membrane</location>
        <topology evidence="1">Multi-pass membrane protein</topology>
    </subcellularLocation>
</comment>
<keyword evidence="6 9" id="KW-1133">Transmembrane helix</keyword>
<evidence type="ECO:0000256" key="4">
    <source>
        <dbReference type="ARBA" id="ARBA00022692"/>
    </source>
</evidence>
<evidence type="ECO:0000256" key="3">
    <source>
        <dbReference type="ARBA" id="ARBA00014604"/>
    </source>
</evidence>
<name>A0AAJ6QTV3_9ACAR</name>
<keyword evidence="7" id="KW-0496">Mitochondrion</keyword>
<keyword evidence="5" id="KW-0999">Mitochondrion inner membrane</keyword>
<keyword evidence="10" id="KW-1185">Reference proteome</keyword>
<gene>
    <name evidence="11" type="primary">LOC100899977</name>
</gene>
<sequence length="255" mass="29136">MLIYRALAINLARRGTFGAPSIPNIQRHLISVSSVNLVRYDRTRGMCTEVQRKAEWSAKDVRDEVVETHKTGKGGETEEAEHPLDKETWTPIYRFRYIRQLRLATRLKMFQAACCVASVPALPYMGLGGNETMMILAIEFYILVMTVFVGQMAQKAVGVLYLNESREKLRVASLTFLGRRVDTMYDVQDIMHVADTGLKTQFPLVALVRYSDPKEKMLVYTGNGILDRELFEHVFGEVPTPAPRRLFKSRRKEDT</sequence>
<keyword evidence="8 9" id="KW-0472">Membrane</keyword>
<protein>
    <recommendedName>
        <fullName evidence="3">Transmembrane protein 186</fullName>
    </recommendedName>
</protein>
<proteinExistence type="inferred from homology"/>
<dbReference type="RefSeq" id="XP_003743789.1">
    <property type="nucleotide sequence ID" value="XM_003743741.2"/>
</dbReference>
<feature type="transmembrane region" description="Helical" evidence="9">
    <location>
        <begin position="133"/>
        <end position="153"/>
    </location>
</feature>
<evidence type="ECO:0000313" key="10">
    <source>
        <dbReference type="Proteomes" id="UP000694867"/>
    </source>
</evidence>
<evidence type="ECO:0000313" key="11">
    <source>
        <dbReference type="RefSeq" id="XP_003743789.1"/>
    </source>
</evidence>
<dbReference type="InterPro" id="IPR026571">
    <property type="entry name" value="Tmem186"/>
</dbReference>
<dbReference type="PANTHER" id="PTHR13603:SF1">
    <property type="entry name" value="TRANSMEMBRANE PROTEIN 186"/>
    <property type="match status" value="1"/>
</dbReference>
<dbReference type="GO" id="GO:0005743">
    <property type="term" value="C:mitochondrial inner membrane"/>
    <property type="evidence" value="ECO:0007669"/>
    <property type="project" value="UniProtKB-SubCell"/>
</dbReference>
<dbReference type="GeneID" id="100899977"/>
<dbReference type="KEGG" id="goe:100899977"/>
<evidence type="ECO:0000256" key="2">
    <source>
        <dbReference type="ARBA" id="ARBA00007020"/>
    </source>
</evidence>
<keyword evidence="4 9" id="KW-0812">Transmembrane</keyword>
<dbReference type="AlphaFoldDB" id="A0AAJ6QTV3"/>
<accession>A0AAJ6QTV3</accession>
<organism evidence="10 11">
    <name type="scientific">Galendromus occidentalis</name>
    <name type="common">western predatory mite</name>
    <dbReference type="NCBI Taxonomy" id="34638"/>
    <lineage>
        <taxon>Eukaryota</taxon>
        <taxon>Metazoa</taxon>
        <taxon>Ecdysozoa</taxon>
        <taxon>Arthropoda</taxon>
        <taxon>Chelicerata</taxon>
        <taxon>Arachnida</taxon>
        <taxon>Acari</taxon>
        <taxon>Parasitiformes</taxon>
        <taxon>Mesostigmata</taxon>
        <taxon>Gamasina</taxon>
        <taxon>Phytoseioidea</taxon>
        <taxon>Phytoseiidae</taxon>
        <taxon>Typhlodrominae</taxon>
        <taxon>Galendromus</taxon>
    </lineage>
</organism>
<evidence type="ECO:0000256" key="5">
    <source>
        <dbReference type="ARBA" id="ARBA00022792"/>
    </source>
</evidence>
<evidence type="ECO:0000256" key="7">
    <source>
        <dbReference type="ARBA" id="ARBA00023128"/>
    </source>
</evidence>
<evidence type="ECO:0000256" key="1">
    <source>
        <dbReference type="ARBA" id="ARBA00004448"/>
    </source>
</evidence>
<evidence type="ECO:0000256" key="8">
    <source>
        <dbReference type="ARBA" id="ARBA00023136"/>
    </source>
</evidence>
<reference evidence="11" key="1">
    <citation type="submission" date="2025-08" db="UniProtKB">
        <authorList>
            <consortium name="RefSeq"/>
        </authorList>
    </citation>
    <scope>IDENTIFICATION</scope>
</reference>
<dbReference type="Proteomes" id="UP000694867">
    <property type="component" value="Unplaced"/>
</dbReference>
<evidence type="ECO:0000256" key="6">
    <source>
        <dbReference type="ARBA" id="ARBA00022989"/>
    </source>
</evidence>
<evidence type="ECO:0000256" key="9">
    <source>
        <dbReference type="SAM" id="Phobius"/>
    </source>
</evidence>
<dbReference type="PANTHER" id="PTHR13603">
    <property type="entry name" value="TRANSMEMBRANE PROTEIN 186"/>
    <property type="match status" value="1"/>
</dbReference>
<feature type="transmembrane region" description="Helical" evidence="9">
    <location>
        <begin position="109"/>
        <end position="127"/>
    </location>
</feature>